<evidence type="ECO:0000259" key="14">
    <source>
        <dbReference type="Pfam" id="PF01180"/>
    </source>
</evidence>
<dbReference type="NCBIfam" id="NF003652">
    <property type="entry name" value="PRK05286.2-5"/>
    <property type="match status" value="1"/>
</dbReference>
<feature type="active site" description="Nucleophile" evidence="13">
    <location>
        <position position="172"/>
    </location>
</feature>
<evidence type="ECO:0000256" key="6">
    <source>
        <dbReference type="ARBA" id="ARBA00022475"/>
    </source>
</evidence>
<feature type="binding site" evidence="13">
    <location>
        <position position="136"/>
    </location>
    <ligand>
        <name>FMN</name>
        <dbReference type="ChEBI" id="CHEBI:58210"/>
    </ligand>
</feature>
<dbReference type="CDD" id="cd04738">
    <property type="entry name" value="DHOD_2_like"/>
    <property type="match status" value="1"/>
</dbReference>
<dbReference type="PANTHER" id="PTHR48109">
    <property type="entry name" value="DIHYDROOROTATE DEHYDROGENASE (QUINONE), MITOCHONDRIAL-RELATED"/>
    <property type="match status" value="1"/>
</dbReference>
<evidence type="ECO:0000256" key="2">
    <source>
        <dbReference type="ARBA" id="ARBA00004202"/>
    </source>
</evidence>
<evidence type="ECO:0000256" key="1">
    <source>
        <dbReference type="ARBA" id="ARBA00003125"/>
    </source>
</evidence>
<dbReference type="FunFam" id="3.20.20.70:FF:000028">
    <property type="entry name" value="Dihydroorotate dehydrogenase (quinone)"/>
    <property type="match status" value="1"/>
</dbReference>
<dbReference type="SUPFAM" id="SSF51395">
    <property type="entry name" value="FMN-linked oxidoreductases"/>
    <property type="match status" value="1"/>
</dbReference>
<feature type="binding site" evidence="13">
    <location>
        <position position="174"/>
    </location>
    <ligand>
        <name>substrate</name>
    </ligand>
</feature>
<dbReference type="Gene3D" id="3.20.20.70">
    <property type="entry name" value="Aldolase class I"/>
    <property type="match status" value="1"/>
</dbReference>
<dbReference type="NCBIfam" id="NF003645">
    <property type="entry name" value="PRK05286.1-2"/>
    <property type="match status" value="1"/>
</dbReference>
<dbReference type="NCBIfam" id="NF003644">
    <property type="entry name" value="PRK05286.1-1"/>
    <property type="match status" value="1"/>
</dbReference>
<evidence type="ECO:0000256" key="10">
    <source>
        <dbReference type="ARBA" id="ARBA00023002"/>
    </source>
</evidence>
<dbReference type="InterPro" id="IPR005720">
    <property type="entry name" value="Dihydroorotate_DH_cat"/>
</dbReference>
<dbReference type="InterPro" id="IPR001295">
    <property type="entry name" value="Dihydroorotate_DH_CS"/>
</dbReference>
<gene>
    <name evidence="13" type="primary">pyrD</name>
    <name evidence="15" type="ORF">I8J34_06005</name>
</gene>
<dbReference type="PIRSF" id="PIRSF000164">
    <property type="entry name" value="DHO_oxidase"/>
    <property type="match status" value="1"/>
</dbReference>
<comment type="function">
    <text evidence="1 13">Catalyzes the conversion of dihydroorotate to orotate with quinone as electron acceptor.</text>
</comment>
<dbReference type="PANTHER" id="PTHR48109:SF4">
    <property type="entry name" value="DIHYDROOROTATE DEHYDROGENASE (QUINONE), MITOCHONDRIAL"/>
    <property type="match status" value="1"/>
</dbReference>
<keyword evidence="7 13" id="KW-0285">Flavoprotein</keyword>
<dbReference type="Pfam" id="PF01180">
    <property type="entry name" value="DHO_dh"/>
    <property type="match status" value="1"/>
</dbReference>
<feature type="binding site" evidence="13">
    <location>
        <position position="83"/>
    </location>
    <ligand>
        <name>FMN</name>
        <dbReference type="ChEBI" id="CHEBI:58210"/>
    </ligand>
</feature>
<feature type="binding site" evidence="13">
    <location>
        <position position="169"/>
    </location>
    <ligand>
        <name>FMN</name>
        <dbReference type="ChEBI" id="CHEBI:58210"/>
    </ligand>
</feature>
<feature type="binding site" evidence="13">
    <location>
        <position position="169"/>
    </location>
    <ligand>
        <name>substrate</name>
    </ligand>
</feature>
<evidence type="ECO:0000256" key="11">
    <source>
        <dbReference type="ARBA" id="ARBA00023136"/>
    </source>
</evidence>
<feature type="domain" description="Dihydroorotate dehydrogenase catalytic" evidence="14">
    <location>
        <begin position="44"/>
        <end position="327"/>
    </location>
</feature>
<name>A0A944D992_DENI1</name>
<dbReference type="NCBIfam" id="TIGR01036">
    <property type="entry name" value="pyrD_sub2"/>
    <property type="match status" value="1"/>
</dbReference>
<keyword evidence="10 13" id="KW-0560">Oxidoreductase</keyword>
<feature type="binding site" evidence="13">
    <location>
        <position position="63"/>
    </location>
    <ligand>
        <name>substrate</name>
    </ligand>
</feature>
<protein>
    <recommendedName>
        <fullName evidence="13">Dihydroorotate dehydrogenase (quinone)</fullName>
        <ecNumber evidence="13">1.3.5.2</ecNumber>
    </recommendedName>
    <alternativeName>
        <fullName evidence="13">DHOdehase</fullName>
        <shortName evidence="13">DHOD</shortName>
        <shortName evidence="13">DHODase</shortName>
    </alternativeName>
    <alternativeName>
        <fullName evidence="13">Dihydroorotate oxidase</fullName>
    </alternativeName>
</protein>
<keyword evidence="8 13" id="KW-0288">FMN</keyword>
<dbReference type="InterPro" id="IPR012135">
    <property type="entry name" value="Dihydroorotate_DH_1_2"/>
</dbReference>
<dbReference type="GO" id="GO:0006207">
    <property type="term" value="P:'de novo' pyrimidine nucleobase biosynthetic process"/>
    <property type="evidence" value="ECO:0007669"/>
    <property type="project" value="UniProtKB-UniRule"/>
</dbReference>
<keyword evidence="6 13" id="KW-1003">Cell membrane</keyword>
<evidence type="ECO:0000256" key="3">
    <source>
        <dbReference type="ARBA" id="ARBA00005161"/>
    </source>
</evidence>
<dbReference type="EC" id="1.3.5.2" evidence="13"/>
<comment type="pathway">
    <text evidence="3 13">Pyrimidine metabolism; UMP biosynthesis via de novo pathway; orotate from (S)-dihydroorotate (quinone route): step 1/1.</text>
</comment>
<dbReference type="PROSITE" id="PS00912">
    <property type="entry name" value="DHODEHASE_2"/>
    <property type="match status" value="1"/>
</dbReference>
<evidence type="ECO:0000256" key="9">
    <source>
        <dbReference type="ARBA" id="ARBA00022975"/>
    </source>
</evidence>
<feature type="binding site" evidence="13">
    <location>
        <begin position="243"/>
        <end position="244"/>
    </location>
    <ligand>
        <name>substrate</name>
    </ligand>
</feature>
<keyword evidence="9 13" id="KW-0665">Pyrimidine biosynthesis</keyword>
<dbReference type="Proteomes" id="UP000694660">
    <property type="component" value="Unassembled WGS sequence"/>
</dbReference>
<comment type="subunit">
    <text evidence="5 13">Monomer.</text>
</comment>
<evidence type="ECO:0000256" key="8">
    <source>
        <dbReference type="ARBA" id="ARBA00022643"/>
    </source>
</evidence>
<comment type="cofactor">
    <cofactor evidence="13">
        <name>FMN</name>
        <dbReference type="ChEBI" id="CHEBI:58210"/>
    </cofactor>
    <text evidence="13">Binds 1 FMN per subunit.</text>
</comment>
<dbReference type="AlphaFoldDB" id="A0A944D992"/>
<dbReference type="InterPro" id="IPR005719">
    <property type="entry name" value="Dihydroorotate_DH_2"/>
</dbReference>
<dbReference type="HAMAP" id="MF_00225">
    <property type="entry name" value="DHO_dh_type2"/>
    <property type="match status" value="1"/>
</dbReference>
<feature type="binding site" evidence="13">
    <location>
        <begin position="59"/>
        <end position="63"/>
    </location>
    <ligand>
        <name>FMN</name>
        <dbReference type="ChEBI" id="CHEBI:58210"/>
    </ligand>
</feature>
<evidence type="ECO:0000313" key="16">
    <source>
        <dbReference type="Proteomes" id="UP000694660"/>
    </source>
</evidence>
<dbReference type="InterPro" id="IPR013785">
    <property type="entry name" value="Aldolase_TIM"/>
</dbReference>
<feature type="binding site" evidence="13">
    <location>
        <position position="242"/>
    </location>
    <ligand>
        <name>FMN</name>
        <dbReference type="ChEBI" id="CHEBI:58210"/>
    </ligand>
</feature>
<evidence type="ECO:0000256" key="5">
    <source>
        <dbReference type="ARBA" id="ARBA00011245"/>
    </source>
</evidence>
<evidence type="ECO:0000256" key="13">
    <source>
        <dbReference type="HAMAP-Rule" id="MF_00225"/>
    </source>
</evidence>
<comment type="similarity">
    <text evidence="4 13">Belongs to the dihydroorotate dehydrogenase family. Type 2 subfamily.</text>
</comment>
<feature type="binding site" evidence="13">
    <location>
        <begin position="315"/>
        <end position="316"/>
    </location>
    <ligand>
        <name>FMN</name>
        <dbReference type="ChEBI" id="CHEBI:58210"/>
    </ligand>
</feature>
<evidence type="ECO:0000313" key="15">
    <source>
        <dbReference type="EMBL" id="MBT0960726.1"/>
    </source>
</evidence>
<dbReference type="GO" id="GO:0044205">
    <property type="term" value="P:'de novo' UMP biosynthetic process"/>
    <property type="evidence" value="ECO:0007669"/>
    <property type="project" value="UniProtKB-UniRule"/>
</dbReference>
<feature type="binding site" evidence="13">
    <location>
        <position position="214"/>
    </location>
    <ligand>
        <name>FMN</name>
        <dbReference type="ChEBI" id="CHEBI:58210"/>
    </ligand>
</feature>
<dbReference type="GO" id="GO:0005886">
    <property type="term" value="C:plasma membrane"/>
    <property type="evidence" value="ECO:0007669"/>
    <property type="project" value="UniProtKB-SubCell"/>
</dbReference>
<evidence type="ECO:0000256" key="4">
    <source>
        <dbReference type="ARBA" id="ARBA00005359"/>
    </source>
</evidence>
<dbReference type="RefSeq" id="WP_214360483.1">
    <property type="nucleotide sequence ID" value="NZ_JAEKFT010000005.1"/>
</dbReference>
<comment type="subcellular location">
    <subcellularLocation>
        <location evidence="2 13">Cell membrane</location>
        <topology evidence="2 13">Peripheral membrane protein</topology>
    </subcellularLocation>
</comment>
<dbReference type="PROSITE" id="PS00911">
    <property type="entry name" value="DHODEHASE_1"/>
    <property type="match status" value="1"/>
</dbReference>
<comment type="catalytic activity">
    <reaction evidence="12 13">
        <text>(S)-dihydroorotate + a quinone = orotate + a quinol</text>
        <dbReference type="Rhea" id="RHEA:30187"/>
        <dbReference type="ChEBI" id="CHEBI:24646"/>
        <dbReference type="ChEBI" id="CHEBI:30839"/>
        <dbReference type="ChEBI" id="CHEBI:30864"/>
        <dbReference type="ChEBI" id="CHEBI:132124"/>
        <dbReference type="EC" id="1.3.5.2"/>
    </reaction>
</comment>
<dbReference type="NCBIfam" id="NF003646">
    <property type="entry name" value="PRK05286.1-4"/>
    <property type="match status" value="1"/>
</dbReference>
<dbReference type="InterPro" id="IPR050074">
    <property type="entry name" value="DHO_dehydrogenase"/>
</dbReference>
<keyword evidence="11 13" id="KW-0472">Membrane</keyword>
<dbReference type="GO" id="GO:0106430">
    <property type="term" value="F:dihydroorotate dehydrogenase (quinone) activity"/>
    <property type="evidence" value="ECO:0007669"/>
    <property type="project" value="UniProtKB-EC"/>
</dbReference>
<dbReference type="GO" id="GO:0005737">
    <property type="term" value="C:cytoplasm"/>
    <property type="evidence" value="ECO:0007669"/>
    <property type="project" value="InterPro"/>
</dbReference>
<sequence length="337" mass="35951">MLYDLIRSVFFAMDAERAHGLGMTALRLGGQLLPPATPLPAMPTEVMGITFPNRVGLAAGLDKNGEAIDGLARIGFGFLEIGTVTPRPQPGNPKPRLFRLPEVEGIINRMGFNNHGVDALVANVKAAKYRGVLGINIGKNFDTPIERAVDDYLACLDKVYALASYVTVNISSPNTKNLRALQGASELDALLGPLKAAQERLADRHGKQVPLALKIAPDLDDDQIAQIADAVRRHRFEAIIATNTTIAREAVQGLRHGDETGGLSGGPVREASTRVIRALAGRLGGEVPIIGVGGILDGAGAREKIEAGARLVQIYSGLIYHGPRLIRDCVAATDRHY</sequence>
<feature type="binding site" evidence="13">
    <location>
        <begin position="108"/>
        <end position="112"/>
    </location>
    <ligand>
        <name>substrate</name>
    </ligand>
</feature>
<reference evidence="16" key="1">
    <citation type="journal article" date="2022" name="ISME J.">
        <title>Genetic and phylogenetic analysis of dissimilatory iodate-reducing bacteria identifies potential niches across the world's oceans.</title>
        <authorList>
            <person name="Reyes-Umana V."/>
            <person name="Henning Z."/>
            <person name="Lee K."/>
            <person name="Barnum T.P."/>
            <person name="Coates J.D."/>
        </authorList>
    </citation>
    <scope>NUCLEOTIDE SEQUENCE [LARGE SCALE GENOMIC DNA]</scope>
    <source>
        <strain evidence="16">IR12</strain>
    </source>
</reference>
<evidence type="ECO:0000256" key="12">
    <source>
        <dbReference type="ARBA" id="ARBA00048639"/>
    </source>
</evidence>
<proteinExistence type="inferred from homology"/>
<dbReference type="EMBL" id="JAEKFT010000005">
    <property type="protein sequence ID" value="MBT0960726.1"/>
    <property type="molecule type" value="Genomic_DNA"/>
</dbReference>
<evidence type="ECO:0000256" key="7">
    <source>
        <dbReference type="ARBA" id="ARBA00022630"/>
    </source>
</evidence>
<keyword evidence="16" id="KW-1185">Reference proteome</keyword>
<feature type="binding site" evidence="13">
    <location>
        <position position="265"/>
    </location>
    <ligand>
        <name>FMN</name>
        <dbReference type="ChEBI" id="CHEBI:58210"/>
    </ligand>
</feature>
<accession>A0A944D992</accession>
<organism evidence="15 16">
    <name type="scientific">Denitromonas iodatirespirans</name>
    <dbReference type="NCBI Taxonomy" id="2795389"/>
    <lineage>
        <taxon>Bacteria</taxon>
        <taxon>Pseudomonadati</taxon>
        <taxon>Pseudomonadota</taxon>
        <taxon>Betaproteobacteria</taxon>
        <taxon>Rhodocyclales</taxon>
        <taxon>Zoogloeaceae</taxon>
        <taxon>Denitromonas</taxon>
    </lineage>
</organism>
<comment type="caution">
    <text evidence="15">The sequence shown here is derived from an EMBL/GenBank/DDBJ whole genome shotgun (WGS) entry which is preliminary data.</text>
</comment>
<feature type="binding site" evidence="13">
    <location>
        <position position="294"/>
    </location>
    <ligand>
        <name>FMN</name>
        <dbReference type="ChEBI" id="CHEBI:58210"/>
    </ligand>
</feature>